<evidence type="ECO:0000256" key="2">
    <source>
        <dbReference type="ARBA" id="ARBA00023150"/>
    </source>
</evidence>
<evidence type="ECO:0000313" key="4">
    <source>
        <dbReference type="EMBL" id="TEU23064.1"/>
    </source>
</evidence>
<name>A0A4Y7X8D2_9GAMM</name>
<organism evidence="4 5">
    <name type="scientific">Alkanindiges illinoisensis</name>
    <dbReference type="NCBI Taxonomy" id="197183"/>
    <lineage>
        <taxon>Bacteria</taxon>
        <taxon>Pseudomonadati</taxon>
        <taxon>Pseudomonadota</taxon>
        <taxon>Gammaproteobacteria</taxon>
        <taxon>Moraxellales</taxon>
        <taxon>Moraxellaceae</taxon>
        <taxon>Alkanindiges</taxon>
    </lineage>
</organism>
<dbReference type="SUPFAM" id="SSF53927">
    <property type="entry name" value="Cytidine deaminase-like"/>
    <property type="match status" value="1"/>
</dbReference>
<dbReference type="GO" id="GO:0097163">
    <property type="term" value="F:sulfur carrier activity"/>
    <property type="evidence" value="ECO:0007669"/>
    <property type="project" value="UniProtKB-UniRule"/>
</dbReference>
<keyword evidence="5" id="KW-1185">Reference proteome</keyword>
<dbReference type="AlphaFoldDB" id="A0A4Y7X8D2"/>
<comment type="caution">
    <text evidence="4">The sequence shown here is derived from an EMBL/GenBank/DDBJ whole genome shotgun (WGS) entry which is preliminary data.</text>
</comment>
<comment type="similarity">
    <text evidence="3">Belongs to the FdhD family.</text>
</comment>
<dbReference type="PANTHER" id="PTHR30592:SF1">
    <property type="entry name" value="SULFUR CARRIER PROTEIN FDHD"/>
    <property type="match status" value="1"/>
</dbReference>
<dbReference type="HAMAP" id="MF_00187">
    <property type="entry name" value="FdhD"/>
    <property type="match status" value="1"/>
</dbReference>
<dbReference type="Proteomes" id="UP000297834">
    <property type="component" value="Unassembled WGS sequence"/>
</dbReference>
<dbReference type="PANTHER" id="PTHR30592">
    <property type="entry name" value="FORMATE DEHYDROGENASE"/>
    <property type="match status" value="1"/>
</dbReference>
<proteinExistence type="inferred from homology"/>
<protein>
    <recommendedName>
        <fullName evidence="3">Sulfur carrier protein FdhD</fullName>
    </recommendedName>
</protein>
<dbReference type="GO" id="GO:0006777">
    <property type="term" value="P:Mo-molybdopterin cofactor biosynthetic process"/>
    <property type="evidence" value="ECO:0007669"/>
    <property type="project" value="UniProtKB-UniRule"/>
</dbReference>
<dbReference type="EMBL" id="SNTY01000088">
    <property type="protein sequence ID" value="TEU23064.1"/>
    <property type="molecule type" value="Genomic_DNA"/>
</dbReference>
<gene>
    <name evidence="3 4" type="primary">fdhD</name>
    <name evidence="4" type="ORF">E2B99_14300</name>
</gene>
<dbReference type="OrthoDB" id="3197277at2"/>
<evidence type="ECO:0000256" key="1">
    <source>
        <dbReference type="ARBA" id="ARBA00022490"/>
    </source>
</evidence>
<dbReference type="PIRSF" id="PIRSF015626">
    <property type="entry name" value="FdhD"/>
    <property type="match status" value="1"/>
</dbReference>
<dbReference type="Pfam" id="PF02634">
    <property type="entry name" value="FdhD-NarQ"/>
    <property type="match status" value="1"/>
</dbReference>
<reference evidence="4 5" key="1">
    <citation type="submission" date="2019-03" db="EMBL/GenBank/DDBJ databases">
        <title>Alkanindiges illinoisensis: a potential pathogenic isolated from ascites of a gastric cancer patient with abdominal metastasis.</title>
        <authorList>
            <person name="Hu X."/>
            <person name="Yang B."/>
            <person name="Yan X."/>
            <person name="Lin L."/>
            <person name="Zhao H."/>
            <person name="Zhou F."/>
            <person name="Su B."/>
            <person name="Chen J."/>
            <person name="Rui Y."/>
            <person name="Wang Q."/>
            <person name="Zheng L."/>
        </authorList>
    </citation>
    <scope>NUCLEOTIDE SEQUENCE [LARGE SCALE GENOMIC DNA]</scope>
    <source>
        <strain evidence="4 5">NFYY 23406</strain>
    </source>
</reference>
<dbReference type="InterPro" id="IPR003786">
    <property type="entry name" value="FdhD"/>
</dbReference>
<accession>A0A4Y7X8D2</accession>
<sequence length="267" mass="29247">MNALLKITTPESSDTHSIIQAREQNASTEQAIRLDLAEEVPVALVYNGISHVVLMATPQHLIELAYGFSLSEGIIEHASQIYQVEVERHPTGITVYIALASSCFAQLKQRRRQMNGRTGCGLCGIEALSQLNMPLPPVVPKIQITAQQLAQGFNRLTAQQLINQRTGGCHAAALWQPDNDTLQVFEDVGRHNALDKLIGWRLLNNNPLGALLLTSRLSYELIQKAAYAQLPLVAAISAPTGMAVRLAQQAGIQLAVFVRDSRVTWIN</sequence>
<keyword evidence="4" id="KW-0808">Transferase</keyword>
<evidence type="ECO:0000256" key="3">
    <source>
        <dbReference type="HAMAP-Rule" id="MF_00187"/>
    </source>
</evidence>
<feature type="binding site" evidence="3">
    <location>
        <begin position="257"/>
        <end position="262"/>
    </location>
    <ligand>
        <name>Mo-bis(molybdopterin guanine dinucleotide)</name>
        <dbReference type="ChEBI" id="CHEBI:60539"/>
    </ligand>
</feature>
<dbReference type="Gene3D" id="3.10.20.10">
    <property type="match status" value="1"/>
</dbReference>
<keyword evidence="2 3" id="KW-0501">Molybdenum cofactor biosynthesis</keyword>
<feature type="active site" description="Cysteine persulfide intermediate" evidence="3">
    <location>
        <position position="120"/>
    </location>
</feature>
<dbReference type="Gene3D" id="3.40.140.10">
    <property type="entry name" value="Cytidine Deaminase, domain 2"/>
    <property type="match status" value="1"/>
</dbReference>
<comment type="function">
    <text evidence="3">Required for formate dehydrogenase (FDH) activity. Acts as a sulfur carrier protein that transfers sulfur from IscS to the molybdenum cofactor prior to its insertion into FDH.</text>
</comment>
<dbReference type="NCBIfam" id="TIGR00129">
    <property type="entry name" value="fdhD_narQ"/>
    <property type="match status" value="1"/>
</dbReference>
<dbReference type="GO" id="GO:0016783">
    <property type="term" value="F:sulfurtransferase activity"/>
    <property type="evidence" value="ECO:0007669"/>
    <property type="project" value="InterPro"/>
</dbReference>
<dbReference type="GO" id="GO:0005737">
    <property type="term" value="C:cytoplasm"/>
    <property type="evidence" value="ECO:0007669"/>
    <property type="project" value="UniProtKB-SubCell"/>
</dbReference>
<comment type="subcellular location">
    <subcellularLocation>
        <location evidence="3">Cytoplasm</location>
    </subcellularLocation>
</comment>
<dbReference type="RefSeq" id="WP_134245996.1">
    <property type="nucleotide sequence ID" value="NZ_SNTY01000088.1"/>
</dbReference>
<dbReference type="InterPro" id="IPR016193">
    <property type="entry name" value="Cytidine_deaminase-like"/>
</dbReference>
<keyword evidence="1 3" id="KW-0963">Cytoplasm</keyword>
<evidence type="ECO:0000313" key="5">
    <source>
        <dbReference type="Proteomes" id="UP000297834"/>
    </source>
</evidence>